<sequence>MTSTPARLELHAGCWQYNYDYVGPLLADDYNDFSICANFDFGSERFFSGLRIIIVCKNDREELKDLAVSEYSDTTDDEGSIASDRDSGTSSTSSDDSSNRQECVAFESQESRKSGLPLCTVACEITDNSDCNWSANTIRSCSAQTVDDGTYRILYEHVEPTSSTTSLFLFLNANKSFRGILRRTTSGMACNLRVRTGITARGVRILPPPPHQPQFANPPPEILRLIFAASMEDKMYAPWRTTLISFGSVCRAWAPAISMIYEDFSVGHSGTPPPNPLLLAKTLRLNPAYGRAIQQFAPFHFPYRKEELYQQRAESIVTILETAIRVKDLTITNILTDLKDKFVRALYACTEVQDFQLRPMPQDRPSIYSLTFPDIVQCVAHWPRLHSLAAYGVGSSNLNSAQLVEEERTPGLAPSCEMQKLHLQGGDACDSDLLRLVSSSFSSLTALTLVNVTGLTNTGVNTLLAAIAPNIISLSFNKCSFSRKDPGEERAIDATISQMHNIQELSLYGDMFSELVFARYEKDPLKSRHGTIKLFETPVGTITSHFLTVLRYTNWKRIQLFHGLDDPELRGRAFAAAEEEGIELMVWHRGLDDWSESSSGAKKACRYATLYAWPSTFEVNSVLELLELNVTIPENIEHSGRLRIQRAVCRFLKATSQLSIDLPASAIRNHIRMPTSRSSASTRRILGYVSRQPSAMTCSVESMSSILRRKYCYPVKDTLRHFSTLCSTLYTSRMEPTGTGTTALELSTSVLSPWKSRQFRHVQNVHFDWKTFHRDSKSAGPHITLDPVRYWRQFPRSPHYNPFHAFPSLRIRKTLRTPESEYPRSRHSVWVDASPKWGVGIIIGHRWATWRFATLNGTTPFGSNSHLLELLAIELAVYHLVYDLDVRYMDVAIRGDDVGALSSLIKGLSSDEMQMAAIRRVQECLDSAHLTLRFLYVTSDENLADPLSRGNEGPELYRLGSKLSLPEPVRSYFAKSHA</sequence>
<keyword evidence="3" id="KW-1185">Reference proteome</keyword>
<dbReference type="EMBL" id="SEOQ01000477">
    <property type="protein sequence ID" value="TFY62144.1"/>
    <property type="molecule type" value="Genomic_DNA"/>
</dbReference>
<organism evidence="2 3">
    <name type="scientific">Dentipellis fragilis</name>
    <dbReference type="NCBI Taxonomy" id="205917"/>
    <lineage>
        <taxon>Eukaryota</taxon>
        <taxon>Fungi</taxon>
        <taxon>Dikarya</taxon>
        <taxon>Basidiomycota</taxon>
        <taxon>Agaricomycotina</taxon>
        <taxon>Agaricomycetes</taxon>
        <taxon>Russulales</taxon>
        <taxon>Hericiaceae</taxon>
        <taxon>Dentipellis</taxon>
    </lineage>
</organism>
<dbReference type="SUPFAM" id="SSF52047">
    <property type="entry name" value="RNI-like"/>
    <property type="match status" value="1"/>
</dbReference>
<comment type="caution">
    <text evidence="2">The sequence shown here is derived from an EMBL/GenBank/DDBJ whole genome shotgun (WGS) entry which is preliminary data.</text>
</comment>
<evidence type="ECO:0000313" key="3">
    <source>
        <dbReference type="Proteomes" id="UP000298327"/>
    </source>
</evidence>
<proteinExistence type="predicted"/>
<dbReference type="InterPro" id="IPR032675">
    <property type="entry name" value="LRR_dom_sf"/>
</dbReference>
<feature type="region of interest" description="Disordered" evidence="1">
    <location>
        <begin position="74"/>
        <end position="101"/>
    </location>
</feature>
<dbReference type="Gene3D" id="3.80.10.10">
    <property type="entry name" value="Ribonuclease Inhibitor"/>
    <property type="match status" value="1"/>
</dbReference>
<evidence type="ECO:0000313" key="2">
    <source>
        <dbReference type="EMBL" id="TFY62144.1"/>
    </source>
</evidence>
<name>A0A4Y9YHX0_9AGAM</name>
<gene>
    <name evidence="2" type="ORF">EVG20_g6808</name>
</gene>
<dbReference type="AlphaFoldDB" id="A0A4Y9YHX0"/>
<accession>A0A4Y9YHX0</accession>
<dbReference type="Proteomes" id="UP000298327">
    <property type="component" value="Unassembled WGS sequence"/>
</dbReference>
<evidence type="ECO:0000256" key="1">
    <source>
        <dbReference type="SAM" id="MobiDB-lite"/>
    </source>
</evidence>
<dbReference type="OrthoDB" id="2994853at2759"/>
<protein>
    <submittedName>
        <fullName evidence="2">Uncharacterized protein</fullName>
    </submittedName>
</protein>
<reference evidence="2 3" key="1">
    <citation type="submission" date="2019-02" db="EMBL/GenBank/DDBJ databases">
        <title>Genome sequencing of the rare red list fungi Dentipellis fragilis.</title>
        <authorList>
            <person name="Buettner E."/>
            <person name="Kellner H."/>
        </authorList>
    </citation>
    <scope>NUCLEOTIDE SEQUENCE [LARGE SCALE GENOMIC DNA]</scope>
    <source>
        <strain evidence="2 3">DSM 105465</strain>
    </source>
</reference>